<accession>A0A6J7C8W0</accession>
<evidence type="ECO:0000313" key="1">
    <source>
        <dbReference type="EMBL" id="CAB4853354.1"/>
    </source>
</evidence>
<gene>
    <name evidence="1" type="ORF">UFOPK3267_02884</name>
</gene>
<dbReference type="AlphaFoldDB" id="A0A6J7C8W0"/>
<organism evidence="1">
    <name type="scientific">freshwater metagenome</name>
    <dbReference type="NCBI Taxonomy" id="449393"/>
    <lineage>
        <taxon>unclassified sequences</taxon>
        <taxon>metagenomes</taxon>
        <taxon>ecological metagenomes</taxon>
    </lineage>
</organism>
<proteinExistence type="predicted"/>
<sequence length="38" mass="3889">MHEAHILAPSVASGGKAGDQACVLEHIEMVSEQIGSDA</sequence>
<dbReference type="EMBL" id="CAFBIY010000241">
    <property type="protein sequence ID" value="CAB4853354.1"/>
    <property type="molecule type" value="Genomic_DNA"/>
</dbReference>
<name>A0A6J7C8W0_9ZZZZ</name>
<protein>
    <submittedName>
        <fullName evidence="1">Unannotated protein</fullName>
    </submittedName>
</protein>
<reference evidence="1" key="1">
    <citation type="submission" date="2020-05" db="EMBL/GenBank/DDBJ databases">
        <authorList>
            <person name="Chiriac C."/>
            <person name="Salcher M."/>
            <person name="Ghai R."/>
            <person name="Kavagutti S V."/>
        </authorList>
    </citation>
    <scope>NUCLEOTIDE SEQUENCE</scope>
</reference>